<keyword evidence="7" id="KW-1185">Reference proteome</keyword>
<comment type="similarity">
    <text evidence="1">Belongs to the type-B carboxylesterase/lipase family.</text>
</comment>
<dbReference type="AlphaFoldDB" id="A0A8K0G747"/>
<dbReference type="EMBL" id="VTPC01080833">
    <property type="protein sequence ID" value="KAF2887968.1"/>
    <property type="molecule type" value="Genomic_DNA"/>
</dbReference>
<evidence type="ECO:0000313" key="7">
    <source>
        <dbReference type="Proteomes" id="UP000801492"/>
    </source>
</evidence>
<feature type="non-terminal residue" evidence="6">
    <location>
        <position position="338"/>
    </location>
</feature>
<evidence type="ECO:0000259" key="5">
    <source>
        <dbReference type="Pfam" id="PF00135"/>
    </source>
</evidence>
<sequence>LFSRVIAHSGSAYALWALPSTAQTIKNSKKLAQLLNCPTSSSKDMVECLREVDVHEIVERDEEFFEWSYDPMIPFKPVIEPKGKNAFLTKDPIKLLKSGKFSQVPFITGFTTEDGSIKSSALYNDSNLIKELNDNFNALSPLLFQYNNSDGNKDYIGPTIRKYYFGDKTIDDSTKSEATKMFTDGLAMSPQNFGTELHARYSNQAVYSYLFGYRGSVSLTTLFGDLSYDYGVCHGDDLLYLLSSDLFEDFPRTDSERRMIDIMSTLWANFAKTGNPTPTTDSLIQTKWEPTDESVKYYFIKNENEIKMINNIYKEREEFWKELPIGYFGKNRVTKDEL</sequence>
<evidence type="ECO:0000256" key="3">
    <source>
        <dbReference type="ARBA" id="ARBA00022801"/>
    </source>
</evidence>
<dbReference type="Proteomes" id="UP000801492">
    <property type="component" value="Unassembled WGS sequence"/>
</dbReference>
<protein>
    <recommendedName>
        <fullName evidence="5">Carboxylesterase type B domain-containing protein</fullName>
    </recommendedName>
</protein>
<organism evidence="6 7">
    <name type="scientific">Ignelater luminosus</name>
    <name type="common">Cucubano</name>
    <name type="synonym">Pyrophorus luminosus</name>
    <dbReference type="NCBI Taxonomy" id="2038154"/>
    <lineage>
        <taxon>Eukaryota</taxon>
        <taxon>Metazoa</taxon>
        <taxon>Ecdysozoa</taxon>
        <taxon>Arthropoda</taxon>
        <taxon>Hexapoda</taxon>
        <taxon>Insecta</taxon>
        <taxon>Pterygota</taxon>
        <taxon>Neoptera</taxon>
        <taxon>Endopterygota</taxon>
        <taxon>Coleoptera</taxon>
        <taxon>Polyphaga</taxon>
        <taxon>Elateriformia</taxon>
        <taxon>Elateroidea</taxon>
        <taxon>Elateridae</taxon>
        <taxon>Agrypninae</taxon>
        <taxon>Pyrophorini</taxon>
        <taxon>Ignelater</taxon>
    </lineage>
</organism>
<feature type="domain" description="Carboxylesterase type B" evidence="5">
    <location>
        <begin position="1"/>
        <end position="320"/>
    </location>
</feature>
<dbReference type="InterPro" id="IPR002018">
    <property type="entry name" value="CarbesteraseB"/>
</dbReference>
<evidence type="ECO:0000256" key="4">
    <source>
        <dbReference type="ARBA" id="ARBA00023180"/>
    </source>
</evidence>
<evidence type="ECO:0000313" key="6">
    <source>
        <dbReference type="EMBL" id="KAF2887968.1"/>
    </source>
</evidence>
<keyword evidence="4" id="KW-0325">Glycoprotein</keyword>
<dbReference type="SUPFAM" id="SSF53474">
    <property type="entry name" value="alpha/beta-Hydrolases"/>
    <property type="match status" value="1"/>
</dbReference>
<keyword evidence="3" id="KW-0378">Hydrolase</keyword>
<dbReference type="Pfam" id="PF00135">
    <property type="entry name" value="COesterase"/>
    <property type="match status" value="1"/>
</dbReference>
<dbReference type="PANTHER" id="PTHR43142:SF1">
    <property type="entry name" value="CARBOXYLIC ESTER HYDROLASE"/>
    <property type="match status" value="1"/>
</dbReference>
<name>A0A8K0G747_IGNLU</name>
<dbReference type="InterPro" id="IPR029058">
    <property type="entry name" value="AB_hydrolase_fold"/>
</dbReference>
<dbReference type="PANTHER" id="PTHR43142">
    <property type="entry name" value="CARBOXYLIC ESTER HYDROLASE"/>
    <property type="match status" value="1"/>
</dbReference>
<reference evidence="6" key="1">
    <citation type="submission" date="2019-08" db="EMBL/GenBank/DDBJ databases">
        <title>The genome of the North American firefly Photinus pyralis.</title>
        <authorList>
            <consortium name="Photinus pyralis genome working group"/>
            <person name="Fallon T.R."/>
            <person name="Sander Lower S.E."/>
            <person name="Weng J.-K."/>
        </authorList>
    </citation>
    <scope>NUCLEOTIDE SEQUENCE</scope>
    <source>
        <strain evidence="6">TRF0915ILg1</strain>
        <tissue evidence="6">Whole body</tissue>
    </source>
</reference>
<dbReference type="Gene3D" id="3.40.50.1820">
    <property type="entry name" value="alpha/beta hydrolase"/>
    <property type="match status" value="1"/>
</dbReference>
<gene>
    <name evidence="6" type="ORF">ILUMI_18205</name>
</gene>
<keyword evidence="2" id="KW-0719">Serine esterase</keyword>
<evidence type="ECO:0000256" key="1">
    <source>
        <dbReference type="ARBA" id="ARBA00005964"/>
    </source>
</evidence>
<dbReference type="OrthoDB" id="6767738at2759"/>
<dbReference type="GO" id="GO:0052689">
    <property type="term" value="F:carboxylic ester hydrolase activity"/>
    <property type="evidence" value="ECO:0007669"/>
    <property type="project" value="UniProtKB-KW"/>
</dbReference>
<evidence type="ECO:0000256" key="2">
    <source>
        <dbReference type="ARBA" id="ARBA00022487"/>
    </source>
</evidence>
<comment type="caution">
    <text evidence="6">The sequence shown here is derived from an EMBL/GenBank/DDBJ whole genome shotgun (WGS) entry which is preliminary data.</text>
</comment>
<proteinExistence type="inferred from homology"/>
<accession>A0A8K0G747</accession>